<reference evidence="1 2" key="1">
    <citation type="submission" date="2024-02" db="EMBL/GenBank/DDBJ databases">
        <title>de novo genome assembly of Solanum bulbocastanum strain 11H21.</title>
        <authorList>
            <person name="Hosaka A.J."/>
        </authorList>
    </citation>
    <scope>NUCLEOTIDE SEQUENCE [LARGE SCALE GENOMIC DNA]</scope>
    <source>
        <tissue evidence="1">Young leaves</tissue>
    </source>
</reference>
<organism evidence="1 2">
    <name type="scientific">Solanum bulbocastanum</name>
    <name type="common">Wild potato</name>
    <dbReference type="NCBI Taxonomy" id="147425"/>
    <lineage>
        <taxon>Eukaryota</taxon>
        <taxon>Viridiplantae</taxon>
        <taxon>Streptophyta</taxon>
        <taxon>Embryophyta</taxon>
        <taxon>Tracheophyta</taxon>
        <taxon>Spermatophyta</taxon>
        <taxon>Magnoliopsida</taxon>
        <taxon>eudicotyledons</taxon>
        <taxon>Gunneridae</taxon>
        <taxon>Pentapetalae</taxon>
        <taxon>asterids</taxon>
        <taxon>lamiids</taxon>
        <taxon>Solanales</taxon>
        <taxon>Solanaceae</taxon>
        <taxon>Solanoideae</taxon>
        <taxon>Solaneae</taxon>
        <taxon>Solanum</taxon>
    </lineage>
</organism>
<protein>
    <submittedName>
        <fullName evidence="1">Uncharacterized protein</fullName>
    </submittedName>
</protein>
<accession>A0AAN8STY3</accession>
<dbReference type="AlphaFoldDB" id="A0AAN8STY3"/>
<dbReference type="Proteomes" id="UP001371456">
    <property type="component" value="Unassembled WGS sequence"/>
</dbReference>
<sequence length="34" mass="3730">MQMLMTRGLFVGLPSEDLYAHMSKLKSVCLSSVG</sequence>
<dbReference type="EMBL" id="JBANQN010000012">
    <property type="protein sequence ID" value="KAK6774034.1"/>
    <property type="molecule type" value="Genomic_DNA"/>
</dbReference>
<evidence type="ECO:0000313" key="1">
    <source>
        <dbReference type="EMBL" id="KAK6774034.1"/>
    </source>
</evidence>
<keyword evidence="2" id="KW-1185">Reference proteome</keyword>
<name>A0AAN8STY3_SOLBU</name>
<proteinExistence type="predicted"/>
<comment type="caution">
    <text evidence="1">The sequence shown here is derived from an EMBL/GenBank/DDBJ whole genome shotgun (WGS) entry which is preliminary data.</text>
</comment>
<gene>
    <name evidence="1" type="ORF">RDI58_029273</name>
</gene>
<evidence type="ECO:0000313" key="2">
    <source>
        <dbReference type="Proteomes" id="UP001371456"/>
    </source>
</evidence>